<evidence type="ECO:0000259" key="1">
    <source>
        <dbReference type="PROSITE" id="PS51832"/>
    </source>
</evidence>
<dbReference type="EMBL" id="LGGS01000096">
    <property type="protein sequence ID" value="KUK82380.1"/>
    <property type="molecule type" value="Genomic_DNA"/>
</dbReference>
<organism evidence="2 3">
    <name type="scientific">Pelotomaculum thermopropionicum</name>
    <dbReference type="NCBI Taxonomy" id="110500"/>
    <lineage>
        <taxon>Bacteria</taxon>
        <taxon>Bacillati</taxon>
        <taxon>Bacillota</taxon>
        <taxon>Clostridia</taxon>
        <taxon>Eubacteriales</taxon>
        <taxon>Desulfotomaculaceae</taxon>
        <taxon>Pelotomaculum</taxon>
    </lineage>
</organism>
<proteinExistence type="predicted"/>
<evidence type="ECO:0000313" key="3">
    <source>
        <dbReference type="Proteomes" id="UP000054705"/>
    </source>
</evidence>
<dbReference type="PROSITE" id="PS51832">
    <property type="entry name" value="HD_GYP"/>
    <property type="match status" value="1"/>
</dbReference>
<reference evidence="3" key="1">
    <citation type="journal article" date="2015" name="MBio">
        <title>Genome-Resolved Metagenomic Analysis Reveals Roles for Candidate Phyla and Other Microbial Community Members in Biogeochemical Transformations in Oil Reservoirs.</title>
        <authorList>
            <person name="Hu P."/>
            <person name="Tom L."/>
            <person name="Singh A."/>
            <person name="Thomas B.C."/>
            <person name="Baker B.J."/>
            <person name="Piceno Y.M."/>
            <person name="Andersen G.L."/>
            <person name="Banfield J.F."/>
        </authorList>
    </citation>
    <scope>NUCLEOTIDE SEQUENCE [LARGE SCALE GENOMIC DNA]</scope>
</reference>
<sequence length="380" mass="42489">MRRVTTKALLPGMKVGHPIYNGRGEILLNRGVVLNQKYIEGLSKLGIPVIYIFNEDLPDLYVEDVIDERTRVAAINTTKKILKNPGSAKSPLNWSLLHEARNTISEIIEQLLENRSLMVNMIDIRSFDDYLFAHSVNVCVLSLITGLSLNYDRYKLMDLGMGALMHDMGKTLIPAQILNKPGPLNESEFNVVKQHPEYGYTILTGTGTSYIKKTSALVALQHHERYNGEGYPKGLAGADIHEFSQIVGIADVYDAMTVDRVYRKAHPPNEAYEMLAASGDFFFDYKLVQYFLKNIAAYPVGSIVKLSSGTTAVVMETPKGFSLYPRIKVLYDAEGNKLAEPVDIDMAKQNIITITHVLEHEEIESLKQKGREQTGAQIIP</sequence>
<dbReference type="CDD" id="cd00077">
    <property type="entry name" value="HDc"/>
    <property type="match status" value="1"/>
</dbReference>
<dbReference type="AlphaFoldDB" id="A0A101HUB1"/>
<dbReference type="SMART" id="SM00471">
    <property type="entry name" value="HDc"/>
    <property type="match status" value="1"/>
</dbReference>
<dbReference type="InterPro" id="IPR037522">
    <property type="entry name" value="HD_GYP_dom"/>
</dbReference>
<dbReference type="Gene3D" id="1.10.3210.10">
    <property type="entry name" value="Hypothetical protein af1432"/>
    <property type="match status" value="1"/>
</dbReference>
<dbReference type="SUPFAM" id="SSF109604">
    <property type="entry name" value="HD-domain/PDEase-like"/>
    <property type="match status" value="1"/>
</dbReference>
<evidence type="ECO:0000313" key="2">
    <source>
        <dbReference type="EMBL" id="KUK82380.1"/>
    </source>
</evidence>
<protein>
    <submittedName>
        <fullName evidence="2">HD-GYP domain</fullName>
    </submittedName>
</protein>
<name>A0A101HUB1_9FIRM</name>
<dbReference type="PANTHER" id="PTHR43155">
    <property type="entry name" value="CYCLIC DI-GMP PHOSPHODIESTERASE PA4108-RELATED"/>
    <property type="match status" value="1"/>
</dbReference>
<accession>A0A101HUB1</accession>
<dbReference type="Proteomes" id="UP000054705">
    <property type="component" value="Unassembled WGS sequence"/>
</dbReference>
<gene>
    <name evidence="2" type="ORF">XD97_0452</name>
</gene>
<feature type="domain" description="HD-GYP" evidence="1">
    <location>
        <begin position="109"/>
        <end position="307"/>
    </location>
</feature>
<dbReference type="PANTHER" id="PTHR43155:SF2">
    <property type="entry name" value="CYCLIC DI-GMP PHOSPHODIESTERASE PA4108"/>
    <property type="match status" value="1"/>
</dbReference>
<dbReference type="InterPro" id="IPR003607">
    <property type="entry name" value="HD/PDEase_dom"/>
</dbReference>
<dbReference type="Pfam" id="PF13487">
    <property type="entry name" value="HD_5"/>
    <property type="match status" value="1"/>
</dbReference>
<comment type="caution">
    <text evidence="2">The sequence shown here is derived from an EMBL/GenBank/DDBJ whole genome shotgun (WGS) entry which is preliminary data.</text>
</comment>